<dbReference type="Proteomes" id="UP001280581">
    <property type="component" value="Unassembled WGS sequence"/>
</dbReference>
<feature type="region of interest" description="Disordered" evidence="1">
    <location>
        <begin position="31"/>
        <end position="88"/>
    </location>
</feature>
<feature type="compositionally biased region" description="Basic residues" evidence="1">
    <location>
        <begin position="68"/>
        <end position="81"/>
    </location>
</feature>
<evidence type="ECO:0000313" key="2">
    <source>
        <dbReference type="EMBL" id="KAK3203711.1"/>
    </source>
</evidence>
<name>A0AAN6LUZ1_9PLEO</name>
<feature type="compositionally biased region" description="Polar residues" evidence="1">
    <location>
        <begin position="31"/>
        <end position="56"/>
    </location>
</feature>
<sequence length="681" mass="69700">MLRVPDASDGHSQPDVAIHLFIFSQTPPTNFPSQSFTETTHSLTHSFLPPTQSVDPTQPHHEDDRSTRSRHPGLVRSRRRQSPSSAAVWHRDGARDCETCDGGTASFAAGCARAGVCPTGQPLGGAGLLLPSFPPPAFPPVPLAIPNLPSSLPKLSLVDTLPLTLPTGLPKLPTPDILTLPKLPLEKISLPLPLPTGLKVPVISDLSLPKLPLPDIAISKLPSPTSPSQNSLPSISPPLNSPFPTSPPQTAPPQDPPPGHPPHRPLRRRRRSRRQLRENREDGLRQHPQHPRQCVQQREDSWVPARCGPRCGTCIRGGCERDGAFVCEVEEAPGWGDECGGGGEYACGWGGGLLGGLTGGLAGGLTGGIPVVGGAAAPVLNTVGGVTSGSSPLGAVGSTVGGVASTVGGVAGSVPVVGGAIQGVTNTVGSTLNSALPGPYPLGGGFPGSDPVGGLSISIIATLLSLLKKDPLSLFGGLGGTGGLLKRDVPELAEAFEIEKRQLAGLPSLSTGIPGIGIGALPLSGIPGVSPDLAFLVGSIAKNIAVPGGKGLGSVTGNILSVLNGVVPNFLFKLPVVQDSVPTFGALQLLSSINPAKFGSLADLTNLASLSQAAAGISAGDLAFVKTLPNFSGCEIKRVDFLLLSSYVAATTNGRSCFARPITTPQPLNLHTLIELPPPLP</sequence>
<feature type="compositionally biased region" description="Pro residues" evidence="1">
    <location>
        <begin position="235"/>
        <end position="260"/>
    </location>
</feature>
<dbReference type="EMBL" id="WVTA01000010">
    <property type="protein sequence ID" value="KAK3203711.1"/>
    <property type="molecule type" value="Genomic_DNA"/>
</dbReference>
<comment type="caution">
    <text evidence="2">The sequence shown here is derived from an EMBL/GenBank/DDBJ whole genome shotgun (WGS) entry which is preliminary data.</text>
</comment>
<organism evidence="2 3">
    <name type="scientific">Pseudopithomyces chartarum</name>
    <dbReference type="NCBI Taxonomy" id="1892770"/>
    <lineage>
        <taxon>Eukaryota</taxon>
        <taxon>Fungi</taxon>
        <taxon>Dikarya</taxon>
        <taxon>Ascomycota</taxon>
        <taxon>Pezizomycotina</taxon>
        <taxon>Dothideomycetes</taxon>
        <taxon>Pleosporomycetidae</taxon>
        <taxon>Pleosporales</taxon>
        <taxon>Massarineae</taxon>
        <taxon>Didymosphaeriaceae</taxon>
        <taxon>Pseudopithomyces</taxon>
    </lineage>
</organism>
<feature type="compositionally biased region" description="Basic and acidic residues" evidence="1">
    <location>
        <begin position="275"/>
        <end position="285"/>
    </location>
</feature>
<evidence type="ECO:0000313" key="3">
    <source>
        <dbReference type="Proteomes" id="UP001280581"/>
    </source>
</evidence>
<proteinExistence type="predicted"/>
<keyword evidence="3" id="KW-1185">Reference proteome</keyword>
<dbReference type="AlphaFoldDB" id="A0AAN6LUZ1"/>
<feature type="compositionally biased region" description="Basic and acidic residues" evidence="1">
    <location>
        <begin position="58"/>
        <end position="67"/>
    </location>
</feature>
<protein>
    <submittedName>
        <fullName evidence="2">Uncharacterized protein</fullName>
    </submittedName>
</protein>
<accession>A0AAN6LUZ1</accession>
<evidence type="ECO:0000256" key="1">
    <source>
        <dbReference type="SAM" id="MobiDB-lite"/>
    </source>
</evidence>
<feature type="region of interest" description="Disordered" evidence="1">
    <location>
        <begin position="222"/>
        <end position="299"/>
    </location>
</feature>
<feature type="compositionally biased region" description="Basic residues" evidence="1">
    <location>
        <begin position="261"/>
        <end position="274"/>
    </location>
</feature>
<reference evidence="2 3" key="1">
    <citation type="submission" date="2021-02" db="EMBL/GenBank/DDBJ databases">
        <title>Genome assembly of Pseudopithomyces chartarum.</title>
        <authorList>
            <person name="Jauregui R."/>
            <person name="Singh J."/>
            <person name="Voisey C."/>
        </authorList>
    </citation>
    <scope>NUCLEOTIDE SEQUENCE [LARGE SCALE GENOMIC DNA]</scope>
    <source>
        <strain evidence="2 3">AGR01</strain>
    </source>
</reference>
<gene>
    <name evidence="2" type="ORF">GRF29_106g436842</name>
</gene>